<dbReference type="PROSITE" id="PS50110">
    <property type="entry name" value="RESPONSE_REGULATORY"/>
    <property type="match status" value="1"/>
</dbReference>
<gene>
    <name evidence="3" type="ordered locus">DP1554</name>
</gene>
<dbReference type="Gene3D" id="3.40.50.2300">
    <property type="match status" value="1"/>
</dbReference>
<name>Q6AMZ1_DESPS</name>
<dbReference type="Pfam" id="PF00072">
    <property type="entry name" value="Response_reg"/>
    <property type="match status" value="1"/>
</dbReference>
<sequence>MKILIIDDTRLSRMMLMKRMPEKIRNTATIIQGENGQEAVDLYREHSPDILFLDLTMPVMDGFEALTLIMAHDPQAIVYIVTADVQAKSKEKVVASGATEMEAKPISAERLTEILASLPESA</sequence>
<dbReference type="InterPro" id="IPR052048">
    <property type="entry name" value="ST_Response_Regulator"/>
</dbReference>
<dbReference type="Proteomes" id="UP000000602">
    <property type="component" value="Chromosome"/>
</dbReference>
<dbReference type="InterPro" id="IPR011006">
    <property type="entry name" value="CheY-like_superfamily"/>
</dbReference>
<reference evidence="4" key="1">
    <citation type="journal article" date="2004" name="Environ. Microbiol.">
        <title>The genome of Desulfotalea psychrophila, a sulfate-reducing bacterium from permanently cold Arctic sediments.</title>
        <authorList>
            <person name="Rabus R."/>
            <person name="Ruepp A."/>
            <person name="Frickey T."/>
            <person name="Rattei T."/>
            <person name="Fartmann B."/>
            <person name="Stark M."/>
            <person name="Bauer M."/>
            <person name="Zibat A."/>
            <person name="Lombardot T."/>
            <person name="Becker I."/>
            <person name="Amann J."/>
            <person name="Gellner K."/>
            <person name="Teeling H."/>
            <person name="Leuschner W.D."/>
            <person name="Gloeckner F.-O."/>
            <person name="Lupas A.N."/>
            <person name="Amann R."/>
            <person name="Klenk H.-P."/>
        </authorList>
    </citation>
    <scope>NUCLEOTIDE SEQUENCE [LARGE SCALE GENOMIC DNA]</scope>
    <source>
        <strain evidence="4">DSM 12343 / LSv54</strain>
    </source>
</reference>
<dbReference type="EMBL" id="CR522870">
    <property type="protein sequence ID" value="CAG36283.1"/>
    <property type="molecule type" value="Genomic_DNA"/>
</dbReference>
<dbReference type="OrthoDB" id="9808843at2"/>
<dbReference type="GO" id="GO:0000160">
    <property type="term" value="P:phosphorelay signal transduction system"/>
    <property type="evidence" value="ECO:0007669"/>
    <property type="project" value="InterPro"/>
</dbReference>
<evidence type="ECO:0000313" key="4">
    <source>
        <dbReference type="Proteomes" id="UP000000602"/>
    </source>
</evidence>
<organism evidence="3 4">
    <name type="scientific">Desulfotalea psychrophila (strain LSv54 / DSM 12343)</name>
    <dbReference type="NCBI Taxonomy" id="177439"/>
    <lineage>
        <taxon>Bacteria</taxon>
        <taxon>Pseudomonadati</taxon>
        <taxon>Thermodesulfobacteriota</taxon>
        <taxon>Desulfobulbia</taxon>
        <taxon>Desulfobulbales</taxon>
        <taxon>Desulfocapsaceae</taxon>
        <taxon>Desulfotalea</taxon>
    </lineage>
</organism>
<dbReference type="eggNOG" id="COG2201">
    <property type="taxonomic scope" value="Bacteria"/>
</dbReference>
<feature type="domain" description="Response regulatory" evidence="2">
    <location>
        <begin position="2"/>
        <end position="119"/>
    </location>
</feature>
<evidence type="ECO:0000259" key="2">
    <source>
        <dbReference type="PROSITE" id="PS50110"/>
    </source>
</evidence>
<dbReference type="HOGENOM" id="CLU_000445_69_15_7"/>
<evidence type="ECO:0000256" key="1">
    <source>
        <dbReference type="PROSITE-ProRule" id="PRU00169"/>
    </source>
</evidence>
<dbReference type="AlphaFoldDB" id="Q6AMZ1"/>
<keyword evidence="1" id="KW-0597">Phosphoprotein</keyword>
<dbReference type="SUPFAM" id="SSF52172">
    <property type="entry name" value="CheY-like"/>
    <property type="match status" value="1"/>
</dbReference>
<feature type="modified residue" description="4-aspartylphosphate" evidence="1">
    <location>
        <position position="54"/>
    </location>
</feature>
<dbReference type="InterPro" id="IPR001789">
    <property type="entry name" value="Sig_transdc_resp-reg_receiver"/>
</dbReference>
<keyword evidence="4" id="KW-1185">Reference proteome</keyword>
<protein>
    <submittedName>
        <fullName evidence="3">Related to two-component system response regulator (Che family)</fullName>
    </submittedName>
</protein>
<accession>Q6AMZ1</accession>
<dbReference type="PANTHER" id="PTHR43228">
    <property type="entry name" value="TWO-COMPONENT RESPONSE REGULATOR"/>
    <property type="match status" value="1"/>
</dbReference>
<dbReference type="SMART" id="SM00448">
    <property type="entry name" value="REC"/>
    <property type="match status" value="1"/>
</dbReference>
<proteinExistence type="predicted"/>
<dbReference type="KEGG" id="dps:DP1554"/>
<dbReference type="PANTHER" id="PTHR43228:SF1">
    <property type="entry name" value="TWO-COMPONENT RESPONSE REGULATOR ARR22"/>
    <property type="match status" value="1"/>
</dbReference>
<evidence type="ECO:0000313" key="3">
    <source>
        <dbReference type="EMBL" id="CAG36283.1"/>
    </source>
</evidence>
<dbReference type="RefSeq" id="WP_011188795.1">
    <property type="nucleotide sequence ID" value="NC_006138.1"/>
</dbReference>
<dbReference type="STRING" id="177439.DP1554"/>